<dbReference type="InterPro" id="IPR021729">
    <property type="entry name" value="DUF3298"/>
</dbReference>
<keyword evidence="3" id="KW-1185">Reference proteome</keyword>
<evidence type="ECO:0000313" key="3">
    <source>
        <dbReference type="Proteomes" id="UP000056252"/>
    </source>
</evidence>
<gene>
    <name evidence="2" type="ORF">AS203_06725</name>
</gene>
<sequence>MRNFIVILSIVLAICSCSDNQKSITKINGMNIDSIVVDSTYHLHESNGPKCEVSLHIEYFKGGKGQTINNSLLRSGLLTPDYLSLSGKPIDMQQAVDSFVRRYINDYKTDFGALYREDREHGASYNCAYHVKTQIRNNADDILVYIASIYTYAGGAHGIDQTLVKNFDTRTGKLIRLSDIFVPGYEQSLKDKIVEKLAERFKTDGLEGLNKQNLFTDNHVYIPDNFILDDDDITFIYCEDEIAPHAVGEIRVKIDKDELRRLLK</sequence>
<dbReference type="Pfam" id="PF11738">
    <property type="entry name" value="DUF3298"/>
    <property type="match status" value="1"/>
</dbReference>
<dbReference type="AlphaFoldDB" id="A0A0S2KKI0"/>
<reference evidence="3" key="1">
    <citation type="submission" date="2015-11" db="EMBL/GenBank/DDBJ databases">
        <authorList>
            <person name="Holder M.E."/>
            <person name="Ajami N.J."/>
            <person name="Petrosino J.F."/>
        </authorList>
    </citation>
    <scope>NUCLEOTIDE SEQUENCE [LARGE SCALE GENOMIC DNA]</scope>
    <source>
        <strain evidence="3">F0113</strain>
    </source>
</reference>
<dbReference type="Gene3D" id="3.90.640.20">
    <property type="entry name" value="Heat-shock cognate protein, ATPase"/>
    <property type="match status" value="1"/>
</dbReference>
<evidence type="ECO:0000259" key="1">
    <source>
        <dbReference type="Pfam" id="PF11738"/>
    </source>
</evidence>
<protein>
    <recommendedName>
        <fullName evidence="1">DUF3298 domain-containing protein</fullName>
    </recommendedName>
</protein>
<evidence type="ECO:0000313" key="2">
    <source>
        <dbReference type="EMBL" id="ALO48809.1"/>
    </source>
</evidence>
<accession>A0A0S2KKI0</accession>
<dbReference type="InterPro" id="IPR037126">
    <property type="entry name" value="PdaC/RsiV-like_sf"/>
</dbReference>
<dbReference type="KEGG" id="peo:AS203_06725"/>
<name>A0A0S2KKI0_9BACT</name>
<feature type="domain" description="DUF3298" evidence="1">
    <location>
        <begin position="178"/>
        <end position="255"/>
    </location>
</feature>
<proteinExistence type="predicted"/>
<dbReference type="PROSITE" id="PS51257">
    <property type="entry name" value="PROKAR_LIPOPROTEIN"/>
    <property type="match status" value="1"/>
</dbReference>
<dbReference type="Gene3D" id="3.30.565.40">
    <property type="entry name" value="Fervidobacterium nodosum Rt17-B1 like"/>
    <property type="match status" value="1"/>
</dbReference>
<dbReference type="STRING" id="76123.AS203_06725"/>
<dbReference type="eggNOG" id="ENOG5032S94">
    <property type="taxonomic scope" value="Bacteria"/>
</dbReference>
<dbReference type="OrthoDB" id="594879at2"/>
<dbReference type="Proteomes" id="UP000056252">
    <property type="component" value="Chromosome"/>
</dbReference>
<dbReference type="EMBL" id="CP013195">
    <property type="protein sequence ID" value="ALO48809.1"/>
    <property type="molecule type" value="Genomic_DNA"/>
</dbReference>
<organism evidence="2 3">
    <name type="scientific">Hoylesella enoeca</name>
    <dbReference type="NCBI Taxonomy" id="76123"/>
    <lineage>
        <taxon>Bacteria</taxon>
        <taxon>Pseudomonadati</taxon>
        <taxon>Bacteroidota</taxon>
        <taxon>Bacteroidia</taxon>
        <taxon>Bacteroidales</taxon>
        <taxon>Prevotellaceae</taxon>
        <taxon>Hoylesella</taxon>
    </lineage>
</organism>